<evidence type="ECO:0000313" key="9">
    <source>
        <dbReference type="EMBL" id="TIH39083.1"/>
    </source>
</evidence>
<dbReference type="PANTHER" id="PTHR42916">
    <property type="entry name" value="2-SUCCINYL-5-ENOLPYRUVYL-6-HYDROXY-3-CYCLOHEXENE-1-CARBOXYLATE SYNTHASE"/>
    <property type="match status" value="1"/>
</dbReference>
<sequence>MLREFVSLGVTDAVLTPGSRSQGLALALAAFDSARMLDLQVRIDERSAAFTALGLGVETGHPAIVVTTSGTAVANLLPAVLEASHSGVPMLLLTSDRPSDARGTGGNQTTWQPGLFGRFVRLAVDVDAPTGDPAEPRRAADLARAAVDAALGTHTGTPGPVHLNLQFREPLSGPMPALSAVSEPLSVSVQVQPSVPVQVPVQVPLPADVAAAELVAPAALSAPIELPRGPRTVVVAGHGAGPAAEELAHQGGWPLLAEASSGSRYGRNLVIAYRELLNDPGLGGLVQRVIVFGHPTLSREVPALSLRDGVETIVVTPAALALSSPATARERFAIAPEPGGEPAAPEPALTLSHLAASEPASAVPPDVYNPGHRVTTFVTEASVPPATGDVLDAEREWLRSWVLTSRSIVDAQSDDVAPPNVEAARSPNIADRRDYRVTELAALRTPISRRMLGLAVWRATWPHDRLILGASRLIRDLDRAAPGKKITVHANRGLAGIDGTIATATGIALASQRSRFPGVKATATATAAARTATASGVGVTRVLLGDLTLLHDVGSMLFGAGERRPRIQLIVANDQGGTIFDTLEVAATADRTAFDRVMITPHTADLEALAKAYGWHYTRATTRAELDAALTAPVSGPTLLEVPLQR</sequence>
<evidence type="ECO:0000256" key="5">
    <source>
        <dbReference type="ARBA" id="ARBA00023211"/>
    </source>
</evidence>
<dbReference type="NCBIfam" id="TIGR00173">
    <property type="entry name" value="menD"/>
    <property type="match status" value="1"/>
</dbReference>
<evidence type="ECO:0000256" key="1">
    <source>
        <dbReference type="ARBA" id="ARBA00022679"/>
    </source>
</evidence>
<dbReference type="PANTHER" id="PTHR42916:SF1">
    <property type="entry name" value="PROTEIN PHYLLO, CHLOROPLASTIC"/>
    <property type="match status" value="1"/>
</dbReference>
<evidence type="ECO:0000256" key="2">
    <source>
        <dbReference type="ARBA" id="ARBA00022723"/>
    </source>
</evidence>
<dbReference type="SUPFAM" id="SSF52518">
    <property type="entry name" value="Thiamin diphosphate-binding fold (THDP-binding)"/>
    <property type="match status" value="2"/>
</dbReference>
<dbReference type="OrthoDB" id="9791859at2"/>
<dbReference type="AlphaFoldDB" id="A0A4T2C401"/>
<comment type="pathway">
    <text evidence="6">Quinol/quinone metabolism; 1,4-dihydroxy-2-naphthoate biosynthesis; 1,4-dihydroxy-2-naphthoate from chorismate: step 2/7.</text>
</comment>
<comment type="cofactor">
    <cofactor evidence="6">
        <name>Mg(2+)</name>
        <dbReference type="ChEBI" id="CHEBI:18420"/>
    </cofactor>
    <cofactor evidence="6">
        <name>Mn(2+)</name>
        <dbReference type="ChEBI" id="CHEBI:29035"/>
    </cofactor>
</comment>
<dbReference type="GO" id="GO:0030976">
    <property type="term" value="F:thiamine pyrophosphate binding"/>
    <property type="evidence" value="ECO:0007669"/>
    <property type="project" value="UniProtKB-UniRule"/>
</dbReference>
<dbReference type="Pfam" id="PF02775">
    <property type="entry name" value="TPP_enzyme_C"/>
    <property type="match status" value="1"/>
</dbReference>
<keyword evidence="1 6" id="KW-0808">Transferase</keyword>
<keyword evidence="10" id="KW-1185">Reference proteome</keyword>
<keyword evidence="6" id="KW-0474">Menaquinone biosynthesis</keyword>
<comment type="pathway">
    <text evidence="6">Quinol/quinone metabolism; menaquinone biosynthesis.</text>
</comment>
<reference evidence="9 10" key="1">
    <citation type="journal article" date="2019" name="Microorganisms">
        <title>Systematic Affiliation and Genome Analysis of Subtercola vilae DB165(T) with Particular Emphasis on Cold Adaptation of an Isolate from a High-Altitude Cold Volcano Lake.</title>
        <authorList>
            <person name="Villalobos A.S."/>
            <person name="Wiese J."/>
            <person name="Imhoff J.F."/>
            <person name="Dorador C."/>
            <person name="Keller A."/>
            <person name="Hentschel U."/>
        </authorList>
    </citation>
    <scope>NUCLEOTIDE SEQUENCE [LARGE SCALE GENOMIC DNA]</scope>
    <source>
        <strain evidence="9 10">DB165</strain>
    </source>
</reference>
<dbReference type="CDD" id="cd02009">
    <property type="entry name" value="TPP_SHCHC_synthase"/>
    <property type="match status" value="1"/>
</dbReference>
<dbReference type="InterPro" id="IPR012001">
    <property type="entry name" value="Thiamin_PyroP_enz_TPP-bd_dom"/>
</dbReference>
<dbReference type="Proteomes" id="UP000306192">
    <property type="component" value="Unassembled WGS sequence"/>
</dbReference>
<evidence type="ECO:0000259" key="8">
    <source>
        <dbReference type="Pfam" id="PF02776"/>
    </source>
</evidence>
<dbReference type="InterPro" id="IPR004433">
    <property type="entry name" value="MenaQ_synth_MenD"/>
</dbReference>
<dbReference type="CDD" id="cd07037">
    <property type="entry name" value="TPP_PYR_MenD"/>
    <property type="match status" value="1"/>
</dbReference>
<keyword evidence="3 6" id="KW-0460">Magnesium</keyword>
<keyword evidence="4 6" id="KW-0786">Thiamine pyrophosphate</keyword>
<dbReference type="GO" id="GO:0030145">
    <property type="term" value="F:manganese ion binding"/>
    <property type="evidence" value="ECO:0007669"/>
    <property type="project" value="UniProtKB-UniRule"/>
</dbReference>
<feature type="domain" description="Thiamine pyrophosphate enzyme N-terminal TPP-binding" evidence="8">
    <location>
        <begin position="6"/>
        <end position="108"/>
    </location>
</feature>
<name>A0A4T2C401_9MICO</name>
<comment type="catalytic activity">
    <reaction evidence="6">
        <text>isochorismate + 2-oxoglutarate + H(+) = 5-enolpyruvoyl-6-hydroxy-2-succinyl-cyclohex-3-ene-1-carboxylate + CO2</text>
        <dbReference type="Rhea" id="RHEA:25593"/>
        <dbReference type="ChEBI" id="CHEBI:15378"/>
        <dbReference type="ChEBI" id="CHEBI:16526"/>
        <dbReference type="ChEBI" id="CHEBI:16810"/>
        <dbReference type="ChEBI" id="CHEBI:29780"/>
        <dbReference type="ChEBI" id="CHEBI:58818"/>
        <dbReference type="EC" id="2.2.1.9"/>
    </reaction>
</comment>
<evidence type="ECO:0000313" key="10">
    <source>
        <dbReference type="Proteomes" id="UP000306192"/>
    </source>
</evidence>
<accession>A0A4T2C401</accession>
<dbReference type="HAMAP" id="MF_01659">
    <property type="entry name" value="MenD"/>
    <property type="match status" value="1"/>
</dbReference>
<dbReference type="GO" id="GO:0000287">
    <property type="term" value="F:magnesium ion binding"/>
    <property type="evidence" value="ECO:0007669"/>
    <property type="project" value="UniProtKB-UniRule"/>
</dbReference>
<evidence type="ECO:0000256" key="6">
    <source>
        <dbReference type="HAMAP-Rule" id="MF_01659"/>
    </source>
</evidence>
<dbReference type="EMBL" id="QYRT01000007">
    <property type="protein sequence ID" value="TIH39083.1"/>
    <property type="molecule type" value="Genomic_DNA"/>
</dbReference>
<comment type="subunit">
    <text evidence="6">Homodimer.</text>
</comment>
<comment type="function">
    <text evidence="6">Catalyzes the thiamine diphosphate-dependent decarboxylation of 2-oxoglutarate and the subsequent addition of the resulting succinic semialdehyde-thiamine pyrophosphate anion to isochorismate to yield 2-succinyl-5-enolpyruvyl-6-hydroxy-3-cyclohexene-1-carboxylate (SEPHCHC).</text>
</comment>
<evidence type="ECO:0000256" key="3">
    <source>
        <dbReference type="ARBA" id="ARBA00022842"/>
    </source>
</evidence>
<dbReference type="InterPro" id="IPR029061">
    <property type="entry name" value="THDP-binding"/>
</dbReference>
<dbReference type="GO" id="GO:0009234">
    <property type="term" value="P:menaquinone biosynthetic process"/>
    <property type="evidence" value="ECO:0007669"/>
    <property type="project" value="UniProtKB-UniRule"/>
</dbReference>
<evidence type="ECO:0000259" key="7">
    <source>
        <dbReference type="Pfam" id="PF02775"/>
    </source>
</evidence>
<dbReference type="Gene3D" id="3.40.50.970">
    <property type="match status" value="2"/>
</dbReference>
<evidence type="ECO:0000256" key="4">
    <source>
        <dbReference type="ARBA" id="ARBA00023052"/>
    </source>
</evidence>
<protein>
    <recommendedName>
        <fullName evidence="6">2-succinyl-5-enolpyruvyl-6-hydroxy-3-cyclohexene-1-carboxylate synthase</fullName>
        <shortName evidence="6">SEPHCHC synthase</shortName>
        <ecNumber evidence="6">2.2.1.9</ecNumber>
    </recommendedName>
    <alternativeName>
        <fullName evidence="6">Menaquinone biosynthesis protein MenD</fullName>
    </alternativeName>
</protein>
<dbReference type="EC" id="2.2.1.9" evidence="6"/>
<comment type="caution">
    <text evidence="9">The sequence shown here is derived from an EMBL/GenBank/DDBJ whole genome shotgun (WGS) entry which is preliminary data.</text>
</comment>
<feature type="domain" description="Thiamine pyrophosphate enzyme TPP-binding" evidence="7">
    <location>
        <begin position="531"/>
        <end position="642"/>
    </location>
</feature>
<comment type="cofactor">
    <cofactor evidence="6">
        <name>thiamine diphosphate</name>
        <dbReference type="ChEBI" id="CHEBI:58937"/>
    </cofactor>
    <text evidence="6">Binds 1 thiamine pyrophosphate per subunit.</text>
</comment>
<dbReference type="Pfam" id="PF02776">
    <property type="entry name" value="TPP_enzyme_N"/>
    <property type="match status" value="1"/>
</dbReference>
<dbReference type="Gene3D" id="3.40.50.1220">
    <property type="entry name" value="TPP-binding domain"/>
    <property type="match status" value="1"/>
</dbReference>
<keyword evidence="5 6" id="KW-0464">Manganese</keyword>
<organism evidence="9 10">
    <name type="scientific">Subtercola vilae</name>
    <dbReference type="NCBI Taxonomy" id="2056433"/>
    <lineage>
        <taxon>Bacteria</taxon>
        <taxon>Bacillati</taxon>
        <taxon>Actinomycetota</taxon>
        <taxon>Actinomycetes</taxon>
        <taxon>Micrococcales</taxon>
        <taxon>Microbacteriaceae</taxon>
        <taxon>Subtercola</taxon>
    </lineage>
</organism>
<comment type="similarity">
    <text evidence="6">Belongs to the TPP enzyme family. MenD subfamily.</text>
</comment>
<dbReference type="UniPathway" id="UPA01057">
    <property type="reaction ID" value="UER00164"/>
</dbReference>
<dbReference type="InterPro" id="IPR011766">
    <property type="entry name" value="TPP_enzyme_TPP-bd"/>
</dbReference>
<proteinExistence type="inferred from homology"/>
<gene>
    <name evidence="6 9" type="primary">menD</name>
    <name evidence="9" type="ORF">D4765_05335</name>
</gene>
<dbReference type="GO" id="GO:0070204">
    <property type="term" value="F:2-succinyl-5-enolpyruvyl-6-hydroxy-3-cyclohexene-1-carboxylic-acid synthase activity"/>
    <property type="evidence" value="ECO:0007669"/>
    <property type="project" value="UniProtKB-UniRule"/>
</dbReference>
<dbReference type="UniPathway" id="UPA00079"/>
<keyword evidence="2 6" id="KW-0479">Metal-binding</keyword>